<proteinExistence type="predicted"/>
<evidence type="ECO:0000313" key="2">
    <source>
        <dbReference type="EMBL" id="KAH7537089.1"/>
    </source>
</evidence>
<organism evidence="2 3">
    <name type="scientific">Ziziphus jujuba var. spinosa</name>
    <dbReference type="NCBI Taxonomy" id="714518"/>
    <lineage>
        <taxon>Eukaryota</taxon>
        <taxon>Viridiplantae</taxon>
        <taxon>Streptophyta</taxon>
        <taxon>Embryophyta</taxon>
        <taxon>Tracheophyta</taxon>
        <taxon>Spermatophyta</taxon>
        <taxon>Magnoliopsida</taxon>
        <taxon>eudicotyledons</taxon>
        <taxon>Gunneridae</taxon>
        <taxon>Pentapetalae</taxon>
        <taxon>rosids</taxon>
        <taxon>fabids</taxon>
        <taxon>Rosales</taxon>
        <taxon>Rhamnaceae</taxon>
        <taxon>Paliureae</taxon>
        <taxon>Ziziphus</taxon>
    </lineage>
</organism>
<dbReference type="PANTHER" id="PTHR33472">
    <property type="entry name" value="OS01G0106600 PROTEIN"/>
    <property type="match status" value="1"/>
</dbReference>
<reference evidence="2" key="1">
    <citation type="journal article" date="2021" name="Front. Plant Sci.">
        <title>Chromosome-Scale Genome Assembly for Chinese Sour Jujube and Insights Into Its Genome Evolution and Domestication Signature.</title>
        <authorList>
            <person name="Shen L.-Y."/>
            <person name="Luo H."/>
            <person name="Wang X.-L."/>
            <person name="Wang X.-M."/>
            <person name="Qiu X.-J."/>
            <person name="Liu H."/>
            <person name="Zhou S.-S."/>
            <person name="Jia K.-H."/>
            <person name="Nie S."/>
            <person name="Bao Y.-T."/>
            <person name="Zhang R.-G."/>
            <person name="Yun Q.-Z."/>
            <person name="Chai Y.-H."/>
            <person name="Lu J.-Y."/>
            <person name="Li Y."/>
            <person name="Zhao S.-W."/>
            <person name="Mao J.-F."/>
            <person name="Jia S.-G."/>
            <person name="Mao Y.-M."/>
        </authorList>
    </citation>
    <scope>NUCLEOTIDE SEQUENCE</scope>
    <source>
        <strain evidence="2">AT0</strain>
        <tissue evidence="2">Leaf</tissue>
    </source>
</reference>
<dbReference type="PANTHER" id="PTHR33472:SF28">
    <property type="entry name" value="BROMO AND FHA DOMAIN-CONTAINING PROTEIN DDB_G0267958"/>
    <property type="match status" value="1"/>
</dbReference>
<feature type="compositionally biased region" description="Basic and acidic residues" evidence="1">
    <location>
        <begin position="121"/>
        <end position="142"/>
    </location>
</feature>
<evidence type="ECO:0000256" key="1">
    <source>
        <dbReference type="SAM" id="MobiDB-lite"/>
    </source>
</evidence>
<feature type="compositionally biased region" description="Basic and acidic residues" evidence="1">
    <location>
        <begin position="97"/>
        <end position="108"/>
    </location>
</feature>
<comment type="caution">
    <text evidence="2">The sequence shown here is derived from an EMBL/GenBank/DDBJ whole genome shotgun (WGS) entry which is preliminary data.</text>
</comment>
<protein>
    <submittedName>
        <fullName evidence="2">Uncharacterized protein</fullName>
    </submittedName>
</protein>
<evidence type="ECO:0000313" key="3">
    <source>
        <dbReference type="Proteomes" id="UP000813462"/>
    </source>
</evidence>
<name>A0A978VNG4_ZIZJJ</name>
<sequence length="142" mass="15427">MVSAITHRLTDLQKSGSTHQEIEDEHGVRLITLSGTNSGASLRTELDEKTGIHISEADPLAESDALSTFVNSNFQAVNNSILMGGSYSTNDPGVHVDISDFAEHQGHKPDKKGKKGKKKDKKEGHKGDRKEGHKGDRSEHSD</sequence>
<feature type="region of interest" description="Disordered" evidence="1">
    <location>
        <begin position="1"/>
        <end position="21"/>
    </location>
</feature>
<dbReference type="AlphaFoldDB" id="A0A978VNG4"/>
<dbReference type="EMBL" id="JAEACU010000003">
    <property type="protein sequence ID" value="KAH7537089.1"/>
    <property type="molecule type" value="Genomic_DNA"/>
</dbReference>
<gene>
    <name evidence="2" type="ORF">FEM48_Zijuj03G0055000</name>
</gene>
<feature type="region of interest" description="Disordered" evidence="1">
    <location>
        <begin position="86"/>
        <end position="142"/>
    </location>
</feature>
<dbReference type="Proteomes" id="UP000813462">
    <property type="component" value="Unassembled WGS sequence"/>
</dbReference>
<accession>A0A978VNG4</accession>
<feature type="compositionally biased region" description="Basic residues" evidence="1">
    <location>
        <begin position="109"/>
        <end position="120"/>
    </location>
</feature>